<dbReference type="KEGG" id="ffu:CLAFUR5_05204"/>
<evidence type="ECO:0000313" key="2">
    <source>
        <dbReference type="EMBL" id="UJO16407.1"/>
    </source>
</evidence>
<dbReference type="Proteomes" id="UP000756132">
    <property type="component" value="Chromosome 4"/>
</dbReference>
<protein>
    <recommendedName>
        <fullName evidence="1">NTF2-like domain-containing protein</fullName>
    </recommendedName>
</protein>
<gene>
    <name evidence="2" type="ORF">CLAFUR5_05204</name>
</gene>
<dbReference type="Pfam" id="PF26534">
    <property type="entry name" value="NTF2_7"/>
    <property type="match status" value="1"/>
</dbReference>
<dbReference type="InterPro" id="IPR058645">
    <property type="entry name" value="NTF2-like_dom_7"/>
</dbReference>
<sequence>MVSSFPHDELLGPVIETRDTCTDTINREDAETFIELNKAMWKREKGWQKLAKGLYDKDFQLYSNAVPSSFGGDINDQPVYKSRAEFVKELETRIPSTAKQSTVGFWVDCHELIWLRRIGEVAGKSHFVTQDMSVFSMQRTKAGSWQVKSARVEYDSIPWGRALGGTYTPPPASKYEDLT</sequence>
<keyword evidence="3" id="KW-1185">Reference proteome</keyword>
<name>A0A9Q8LFF2_PASFU</name>
<dbReference type="EMBL" id="CP090166">
    <property type="protein sequence ID" value="UJO16407.1"/>
    <property type="molecule type" value="Genomic_DNA"/>
</dbReference>
<dbReference type="AlphaFoldDB" id="A0A9Q8LFF2"/>
<organism evidence="2 3">
    <name type="scientific">Passalora fulva</name>
    <name type="common">Tomato leaf mold</name>
    <name type="synonym">Cladosporium fulvum</name>
    <dbReference type="NCBI Taxonomy" id="5499"/>
    <lineage>
        <taxon>Eukaryota</taxon>
        <taxon>Fungi</taxon>
        <taxon>Dikarya</taxon>
        <taxon>Ascomycota</taxon>
        <taxon>Pezizomycotina</taxon>
        <taxon>Dothideomycetes</taxon>
        <taxon>Dothideomycetidae</taxon>
        <taxon>Mycosphaerellales</taxon>
        <taxon>Mycosphaerellaceae</taxon>
        <taxon>Fulvia</taxon>
    </lineage>
</organism>
<reference evidence="2" key="2">
    <citation type="journal article" date="2022" name="Microb. Genom.">
        <title>A chromosome-scale genome assembly of the tomato pathogen Cladosporium fulvum reveals a compartmentalized genome architecture and the presence of a dispensable chromosome.</title>
        <authorList>
            <person name="Zaccaron A.Z."/>
            <person name="Chen L.H."/>
            <person name="Samaras A."/>
            <person name="Stergiopoulos I."/>
        </authorList>
    </citation>
    <scope>NUCLEOTIDE SEQUENCE</scope>
    <source>
        <strain evidence="2">Race5_Kim</strain>
    </source>
</reference>
<dbReference type="OrthoDB" id="3646819at2759"/>
<feature type="domain" description="NTF2-like" evidence="1">
    <location>
        <begin position="25"/>
        <end position="165"/>
    </location>
</feature>
<evidence type="ECO:0000313" key="3">
    <source>
        <dbReference type="Proteomes" id="UP000756132"/>
    </source>
</evidence>
<dbReference type="GeneID" id="71985082"/>
<dbReference type="RefSeq" id="XP_047760773.1">
    <property type="nucleotide sequence ID" value="XM_047904352.1"/>
</dbReference>
<evidence type="ECO:0000259" key="1">
    <source>
        <dbReference type="Pfam" id="PF26534"/>
    </source>
</evidence>
<proteinExistence type="predicted"/>
<accession>A0A9Q8LFF2</accession>
<reference evidence="2" key="1">
    <citation type="submission" date="2021-12" db="EMBL/GenBank/DDBJ databases">
        <authorList>
            <person name="Zaccaron A."/>
            <person name="Stergiopoulos I."/>
        </authorList>
    </citation>
    <scope>NUCLEOTIDE SEQUENCE</scope>
    <source>
        <strain evidence="2">Race5_Kim</strain>
    </source>
</reference>